<accession>A0A916RTI9</accession>
<keyword evidence="2" id="KW-1185">Reference proteome</keyword>
<name>A0A916RTI9_9BACI</name>
<sequence length="68" mass="8008">MKKEVITIKGNDYVKYMTEQVVSYIDQPKEVRKQKRLEQKANSQMLPIGNKWFGALPFAIKSMFKKVE</sequence>
<evidence type="ECO:0000313" key="1">
    <source>
        <dbReference type="EMBL" id="GGA68286.1"/>
    </source>
</evidence>
<dbReference type="InterPro" id="IPR025622">
    <property type="entry name" value="YqzE"/>
</dbReference>
<reference evidence="1" key="1">
    <citation type="journal article" date="2014" name="Int. J. Syst. Evol. Microbiol.">
        <title>Complete genome sequence of Corynebacterium casei LMG S-19264T (=DSM 44701T), isolated from a smear-ripened cheese.</title>
        <authorList>
            <consortium name="US DOE Joint Genome Institute (JGI-PGF)"/>
            <person name="Walter F."/>
            <person name="Albersmeier A."/>
            <person name="Kalinowski J."/>
            <person name="Ruckert C."/>
        </authorList>
    </citation>
    <scope>NUCLEOTIDE SEQUENCE</scope>
    <source>
        <strain evidence="1">CGMCC 1.12408</strain>
    </source>
</reference>
<proteinExistence type="predicted"/>
<protein>
    <submittedName>
        <fullName evidence="1">YqzE family protein</fullName>
    </submittedName>
</protein>
<dbReference type="Proteomes" id="UP000613512">
    <property type="component" value="Unassembled WGS sequence"/>
</dbReference>
<dbReference type="EMBL" id="BMEY01000004">
    <property type="protein sequence ID" value="GGA68286.1"/>
    <property type="molecule type" value="Genomic_DNA"/>
</dbReference>
<organism evidence="1 2">
    <name type="scientific">Ornithinibacillus halotolerans</name>
    <dbReference type="NCBI Taxonomy" id="1274357"/>
    <lineage>
        <taxon>Bacteria</taxon>
        <taxon>Bacillati</taxon>
        <taxon>Bacillota</taxon>
        <taxon>Bacilli</taxon>
        <taxon>Bacillales</taxon>
        <taxon>Bacillaceae</taxon>
        <taxon>Ornithinibacillus</taxon>
    </lineage>
</organism>
<reference evidence="1" key="2">
    <citation type="submission" date="2020-09" db="EMBL/GenBank/DDBJ databases">
        <authorList>
            <person name="Sun Q."/>
            <person name="Zhou Y."/>
        </authorList>
    </citation>
    <scope>NUCLEOTIDE SEQUENCE</scope>
    <source>
        <strain evidence="1">CGMCC 1.12408</strain>
    </source>
</reference>
<dbReference type="Pfam" id="PF14038">
    <property type="entry name" value="YqzE"/>
    <property type="match status" value="1"/>
</dbReference>
<dbReference type="AlphaFoldDB" id="A0A916RTI9"/>
<gene>
    <name evidence="1" type="ORF">GCM10008025_10310</name>
</gene>
<evidence type="ECO:0000313" key="2">
    <source>
        <dbReference type="Proteomes" id="UP000613512"/>
    </source>
</evidence>
<comment type="caution">
    <text evidence="1">The sequence shown here is derived from an EMBL/GenBank/DDBJ whole genome shotgun (WGS) entry which is preliminary data.</text>
</comment>